<dbReference type="AlphaFoldDB" id="A0A4Q7KFB1"/>
<gene>
    <name evidence="1" type="ORF">EV193_11747</name>
</gene>
<proteinExistence type="predicted"/>
<evidence type="ECO:0008006" key="3">
    <source>
        <dbReference type="Google" id="ProtNLM"/>
    </source>
</evidence>
<dbReference type="Proteomes" id="UP000294257">
    <property type="component" value="Unassembled WGS sequence"/>
</dbReference>
<evidence type="ECO:0000313" key="1">
    <source>
        <dbReference type="EMBL" id="RZS30351.1"/>
    </source>
</evidence>
<keyword evidence="2" id="KW-1185">Reference proteome</keyword>
<dbReference type="SUPFAM" id="SSF53335">
    <property type="entry name" value="S-adenosyl-L-methionine-dependent methyltransferases"/>
    <property type="match status" value="1"/>
</dbReference>
<dbReference type="Gene3D" id="3.40.50.150">
    <property type="entry name" value="Vaccinia Virus protein VP39"/>
    <property type="match status" value="1"/>
</dbReference>
<sequence length="273" mass="30592">MHFDASGKVALSHIYAQPDPRTYFGTLRTLEYCIPQLAKPYFEKLVGEYVEEHDVPVVNVLDIGCSYGINAALLKCDLTMDALYERYAGAGAESLRPEELRARDRDLLSSHDAATLRFTGLDVSLPALNYAHEVGFLDAAIHADLEERDPTPEEREQLAGTDVVFSTGCVGYVTHKTLARVVRANGGRKPWMAHFVLRMFPFTQVAECLAELGYETIRVDDEVFKQRRFASAEEQAQVLDTLVKIHVDPDGLESEGWMYAGLYISRPTRADDE</sequence>
<dbReference type="OrthoDB" id="7055571at2"/>
<organism evidence="1 2">
    <name type="scientific">Herbihabitans rhizosphaerae</name>
    <dbReference type="NCBI Taxonomy" id="1872711"/>
    <lineage>
        <taxon>Bacteria</taxon>
        <taxon>Bacillati</taxon>
        <taxon>Actinomycetota</taxon>
        <taxon>Actinomycetes</taxon>
        <taxon>Pseudonocardiales</taxon>
        <taxon>Pseudonocardiaceae</taxon>
        <taxon>Herbihabitans</taxon>
    </lineage>
</organism>
<dbReference type="InterPro" id="IPR029063">
    <property type="entry name" value="SAM-dependent_MTases_sf"/>
</dbReference>
<evidence type="ECO:0000313" key="2">
    <source>
        <dbReference type="Proteomes" id="UP000294257"/>
    </source>
</evidence>
<dbReference type="EMBL" id="SGWQ01000017">
    <property type="protein sequence ID" value="RZS30351.1"/>
    <property type="molecule type" value="Genomic_DNA"/>
</dbReference>
<reference evidence="1 2" key="1">
    <citation type="submission" date="2019-02" db="EMBL/GenBank/DDBJ databases">
        <title>Genomic Encyclopedia of Type Strains, Phase IV (KMG-IV): sequencing the most valuable type-strain genomes for metagenomic binning, comparative biology and taxonomic classification.</title>
        <authorList>
            <person name="Goeker M."/>
        </authorList>
    </citation>
    <scope>NUCLEOTIDE SEQUENCE [LARGE SCALE GENOMIC DNA]</scope>
    <source>
        <strain evidence="1 2">DSM 101727</strain>
    </source>
</reference>
<name>A0A4Q7KFB1_9PSEU</name>
<accession>A0A4Q7KFB1</accession>
<protein>
    <recommendedName>
        <fullName evidence="3">Carnitine O-acetyltransferase</fullName>
    </recommendedName>
</protein>
<comment type="caution">
    <text evidence="1">The sequence shown here is derived from an EMBL/GenBank/DDBJ whole genome shotgun (WGS) entry which is preliminary data.</text>
</comment>